<gene>
    <name evidence="1" type="ORF">OH76DRAFT_1403067</name>
</gene>
<protein>
    <recommendedName>
        <fullName evidence="3">F-box domain-containing protein</fullName>
    </recommendedName>
</protein>
<evidence type="ECO:0000313" key="1">
    <source>
        <dbReference type="EMBL" id="RDX50176.1"/>
    </source>
</evidence>
<dbReference type="AlphaFoldDB" id="A0A371DCC2"/>
<organism evidence="1 2">
    <name type="scientific">Lentinus brumalis</name>
    <dbReference type="NCBI Taxonomy" id="2498619"/>
    <lineage>
        <taxon>Eukaryota</taxon>
        <taxon>Fungi</taxon>
        <taxon>Dikarya</taxon>
        <taxon>Basidiomycota</taxon>
        <taxon>Agaricomycotina</taxon>
        <taxon>Agaricomycetes</taxon>
        <taxon>Polyporales</taxon>
        <taxon>Polyporaceae</taxon>
        <taxon>Lentinus</taxon>
    </lineage>
</organism>
<dbReference type="OrthoDB" id="2746474at2759"/>
<evidence type="ECO:0008006" key="3">
    <source>
        <dbReference type="Google" id="ProtNLM"/>
    </source>
</evidence>
<proteinExistence type="predicted"/>
<accession>A0A371DCC2</accession>
<reference evidence="1 2" key="1">
    <citation type="journal article" date="2018" name="Biotechnol. Biofuels">
        <title>Integrative visual omics of the white-rot fungus Polyporus brumalis exposes the biotechnological potential of its oxidative enzymes for delignifying raw plant biomass.</title>
        <authorList>
            <person name="Miyauchi S."/>
            <person name="Rancon A."/>
            <person name="Drula E."/>
            <person name="Hage H."/>
            <person name="Chaduli D."/>
            <person name="Favel A."/>
            <person name="Grisel S."/>
            <person name="Henrissat B."/>
            <person name="Herpoel-Gimbert I."/>
            <person name="Ruiz-Duenas F.J."/>
            <person name="Chevret D."/>
            <person name="Hainaut M."/>
            <person name="Lin J."/>
            <person name="Wang M."/>
            <person name="Pangilinan J."/>
            <person name="Lipzen A."/>
            <person name="Lesage-Meessen L."/>
            <person name="Navarro D."/>
            <person name="Riley R."/>
            <person name="Grigoriev I.V."/>
            <person name="Zhou S."/>
            <person name="Raouche S."/>
            <person name="Rosso M.N."/>
        </authorList>
    </citation>
    <scope>NUCLEOTIDE SEQUENCE [LARGE SCALE GENOMIC DNA]</scope>
    <source>
        <strain evidence="1 2">BRFM 1820</strain>
    </source>
</reference>
<dbReference type="EMBL" id="KZ857401">
    <property type="protein sequence ID" value="RDX50176.1"/>
    <property type="molecule type" value="Genomic_DNA"/>
</dbReference>
<keyword evidence="2" id="KW-1185">Reference proteome</keyword>
<dbReference type="Proteomes" id="UP000256964">
    <property type="component" value="Unassembled WGS sequence"/>
</dbReference>
<sequence length="292" mass="32726">MSVYGAQHGPKGILPQLPLELVHLVATYADQPTLKQLCLVNSVVRDVAASHLYTDVRVAKPPSVVRCLRTMSEHPELAKHTHVFTIHLVVKFGRCLTDAFGRLLRRALRNMPHLVSLELELYEDALGRYLRGCPFRITNLSLRCAWDNDLAAWLGEQPAILRFIFHDHPRSSISLAPSALPKLQSIYATPAVISVVAPGRPVKQVFVVAYTRDVFSERTVERMARSCMLSTGPVSAVYVMMQGARIHPEETFNILSFIPLHLPGLVKLSMQADSYALDEVTFTSSFWERNLT</sequence>
<name>A0A371DCC2_9APHY</name>
<evidence type="ECO:0000313" key="2">
    <source>
        <dbReference type="Proteomes" id="UP000256964"/>
    </source>
</evidence>